<dbReference type="EC" id="2.7.13.3" evidence="2"/>
<reference evidence="9" key="1">
    <citation type="journal article" date="2021" name="ISME J.">
        <title>Evolutionary origin and ecological implication of a unique nif island in free-living Bradyrhizobium lineages.</title>
        <authorList>
            <person name="Tao J."/>
        </authorList>
    </citation>
    <scope>NUCLEOTIDE SEQUENCE [LARGE SCALE GENOMIC DNA]</scope>
    <source>
        <strain evidence="9">SZCCT0094</strain>
    </source>
</reference>
<dbReference type="PANTHER" id="PTHR43047:SF72">
    <property type="entry name" value="OSMOSENSING HISTIDINE PROTEIN KINASE SLN1"/>
    <property type="match status" value="1"/>
</dbReference>
<dbReference type="SMART" id="SM00387">
    <property type="entry name" value="HATPase_c"/>
    <property type="match status" value="1"/>
</dbReference>
<dbReference type="InterPro" id="IPR004358">
    <property type="entry name" value="Sig_transdc_His_kin-like_C"/>
</dbReference>
<evidence type="ECO:0000259" key="7">
    <source>
        <dbReference type="PROSITE" id="PS50109"/>
    </source>
</evidence>
<accession>A0ABS5GB58</accession>
<evidence type="ECO:0000256" key="4">
    <source>
        <dbReference type="ARBA" id="ARBA00022679"/>
    </source>
</evidence>
<protein>
    <recommendedName>
        <fullName evidence="2">histidine kinase</fullName>
        <ecNumber evidence="2">2.7.13.3</ecNumber>
    </recommendedName>
</protein>
<comment type="caution">
    <text evidence="8">The sequence shown here is derived from an EMBL/GenBank/DDBJ whole genome shotgun (WGS) entry which is preliminary data.</text>
</comment>
<dbReference type="RefSeq" id="WP_011942609.1">
    <property type="nucleotide sequence ID" value="NZ_JABFDP010000026.1"/>
</dbReference>
<dbReference type="Proteomes" id="UP001314635">
    <property type="component" value="Unassembled WGS sequence"/>
</dbReference>
<dbReference type="InterPro" id="IPR035965">
    <property type="entry name" value="PAS-like_dom_sf"/>
</dbReference>
<dbReference type="InterPro" id="IPR005467">
    <property type="entry name" value="His_kinase_dom"/>
</dbReference>
<dbReference type="SMART" id="SM00091">
    <property type="entry name" value="PAS"/>
    <property type="match status" value="3"/>
</dbReference>
<dbReference type="CDD" id="cd00130">
    <property type="entry name" value="PAS"/>
    <property type="match status" value="1"/>
</dbReference>
<name>A0ABS5GB58_9BRAD</name>
<dbReference type="Gene3D" id="3.30.450.20">
    <property type="entry name" value="PAS domain"/>
    <property type="match status" value="2"/>
</dbReference>
<dbReference type="SUPFAM" id="SSF55785">
    <property type="entry name" value="PYP-like sensor domain (PAS domain)"/>
    <property type="match status" value="3"/>
</dbReference>
<organism evidence="8 9">
    <name type="scientific">Bradyrhizobium denitrificans</name>
    <dbReference type="NCBI Taxonomy" id="2734912"/>
    <lineage>
        <taxon>Bacteria</taxon>
        <taxon>Pseudomonadati</taxon>
        <taxon>Pseudomonadota</taxon>
        <taxon>Alphaproteobacteria</taxon>
        <taxon>Hyphomicrobiales</taxon>
        <taxon>Nitrobacteraceae</taxon>
        <taxon>Bradyrhizobium</taxon>
    </lineage>
</organism>
<dbReference type="Pfam" id="PF00512">
    <property type="entry name" value="HisKA"/>
    <property type="match status" value="1"/>
</dbReference>
<keyword evidence="4" id="KW-0808">Transferase</keyword>
<keyword evidence="6" id="KW-0732">Signal</keyword>
<dbReference type="SUPFAM" id="SSF47384">
    <property type="entry name" value="Homodimeric domain of signal transducing histidine kinase"/>
    <property type="match status" value="1"/>
</dbReference>
<dbReference type="InterPro" id="IPR003594">
    <property type="entry name" value="HATPase_dom"/>
</dbReference>
<dbReference type="SUPFAM" id="SSF55874">
    <property type="entry name" value="ATPase domain of HSP90 chaperone/DNA topoisomerase II/histidine kinase"/>
    <property type="match status" value="1"/>
</dbReference>
<evidence type="ECO:0000256" key="5">
    <source>
        <dbReference type="ARBA" id="ARBA00022777"/>
    </source>
</evidence>
<dbReference type="CDD" id="cd00082">
    <property type="entry name" value="HisKA"/>
    <property type="match status" value="1"/>
</dbReference>
<evidence type="ECO:0000313" key="8">
    <source>
        <dbReference type="EMBL" id="MBR1138570.1"/>
    </source>
</evidence>
<feature type="domain" description="Histidine kinase" evidence="7">
    <location>
        <begin position="610"/>
        <end position="827"/>
    </location>
</feature>
<dbReference type="InterPro" id="IPR000014">
    <property type="entry name" value="PAS"/>
</dbReference>
<evidence type="ECO:0000256" key="1">
    <source>
        <dbReference type="ARBA" id="ARBA00000085"/>
    </source>
</evidence>
<dbReference type="InterPro" id="IPR036890">
    <property type="entry name" value="HATPase_C_sf"/>
</dbReference>
<dbReference type="PANTHER" id="PTHR43047">
    <property type="entry name" value="TWO-COMPONENT HISTIDINE PROTEIN KINASE"/>
    <property type="match status" value="1"/>
</dbReference>
<dbReference type="Pfam" id="PF02518">
    <property type="entry name" value="HATPase_c"/>
    <property type="match status" value="1"/>
</dbReference>
<comment type="catalytic activity">
    <reaction evidence="1">
        <text>ATP + protein L-histidine = ADP + protein N-phospho-L-histidine.</text>
        <dbReference type="EC" id="2.7.13.3"/>
    </reaction>
</comment>
<evidence type="ECO:0000256" key="2">
    <source>
        <dbReference type="ARBA" id="ARBA00012438"/>
    </source>
</evidence>
<sequence>MSGVIVVMRQTLLSCTSLARKGLLGLAATALAPATPGFAGNGVPADAVTTLFELSRQDVAEVTAMLALLGFSVVAAVALVRTRLAAARKEARLRADVAALQLQADRYRALLFAEPQILIAWPAGGHRPQISGDTAMLVPQDQPQRILAFGSWLPPEPALQLDRAVDALREAGEGFLLHLTSSHGHAIEAMGRAIGGQAIVRIRELSGLRRELAETQLRFKALGEETESLRALAAALPWPVWARQANGALTYVNPAYARAADARDVPDAISRNLELLDSADRTDLQRALGAAGRFEGRLPIVTGGERRMHDVHAFTLSNGSAGVAIDASEAAALRTALVRMAEAHRRTLDQLSSGVAVFDGQRRLSFYNDSYRRLWDLDSAFLDSQPDDSSVLDRLRAARKLPEQADFRAWKAKLHEAYRAVEAAKDTWFLPDGRALSVVTTPNPEGGVTYLFDDVTESFALARRFDGLIRVQRETLDSLAEGVAVFGSNGRVELFNPAFAKMWRLSPDQLREHPHIDTVESWCRSLYDDAVAWRTIREAITSIENRLDIALKLERKDGSVLDCMSRPLPDGATMLTFQDITDTENVERALRESNEALEAAGQMKIDFVHHVSYELRAPLTTIIGFAHFLSDPSTGPLTPKQAEYLDYVTKSTNALLALTNNILDLATIDAGAMKLELGPVDAAKAIEAAAEGVQDRLATDRIRLKVQVDPNVGTFVGDERRVVQVLYNLLANAVGFSPQDSTVLVSARRTDHSVAFSVTDSGPGIPPDLKDQMFDWFVSRSQGSRHRGAGLGLSLVRSFVELHGGKVRMDSVVGKGTTVTCDFPTDHIAQRNAAE</sequence>
<dbReference type="EMBL" id="JAFCLK010000022">
    <property type="protein sequence ID" value="MBR1138570.1"/>
    <property type="molecule type" value="Genomic_DNA"/>
</dbReference>
<dbReference type="PROSITE" id="PS50109">
    <property type="entry name" value="HIS_KIN"/>
    <property type="match status" value="1"/>
</dbReference>
<dbReference type="SMART" id="SM00388">
    <property type="entry name" value="HisKA"/>
    <property type="match status" value="1"/>
</dbReference>
<gene>
    <name evidence="8" type="ORF">JQ619_22665</name>
</gene>
<dbReference type="InterPro" id="IPR003661">
    <property type="entry name" value="HisK_dim/P_dom"/>
</dbReference>
<proteinExistence type="predicted"/>
<evidence type="ECO:0000313" key="9">
    <source>
        <dbReference type="Proteomes" id="UP001314635"/>
    </source>
</evidence>
<dbReference type="CDD" id="cd00075">
    <property type="entry name" value="HATPase"/>
    <property type="match status" value="1"/>
</dbReference>
<dbReference type="PRINTS" id="PR00344">
    <property type="entry name" value="BCTRLSENSOR"/>
</dbReference>
<keyword evidence="3" id="KW-0597">Phosphoprotein</keyword>
<evidence type="ECO:0000256" key="3">
    <source>
        <dbReference type="ARBA" id="ARBA00022553"/>
    </source>
</evidence>
<feature type="signal peptide" evidence="6">
    <location>
        <begin position="1"/>
        <end position="39"/>
    </location>
</feature>
<dbReference type="Gene3D" id="3.30.565.10">
    <property type="entry name" value="Histidine kinase-like ATPase, C-terminal domain"/>
    <property type="match status" value="1"/>
</dbReference>
<evidence type="ECO:0000256" key="6">
    <source>
        <dbReference type="SAM" id="SignalP"/>
    </source>
</evidence>
<dbReference type="InterPro" id="IPR036097">
    <property type="entry name" value="HisK_dim/P_sf"/>
</dbReference>
<keyword evidence="5" id="KW-0418">Kinase</keyword>
<keyword evidence="9" id="KW-1185">Reference proteome</keyword>
<dbReference type="Pfam" id="PF12860">
    <property type="entry name" value="PAS_7"/>
    <property type="match status" value="2"/>
</dbReference>
<feature type="chain" id="PRO_5045992936" description="histidine kinase" evidence="6">
    <location>
        <begin position="40"/>
        <end position="835"/>
    </location>
</feature>
<dbReference type="Gene3D" id="1.10.287.130">
    <property type="match status" value="1"/>
</dbReference>